<feature type="compositionally biased region" description="Polar residues" evidence="1">
    <location>
        <begin position="37"/>
        <end position="48"/>
    </location>
</feature>
<dbReference type="RefSeq" id="WP_344058374.1">
    <property type="nucleotide sequence ID" value="NZ_BAAAPU010000003.1"/>
</dbReference>
<keyword evidence="3" id="KW-1185">Reference proteome</keyword>
<gene>
    <name evidence="2" type="ORF">GCM10009817_06580</name>
</gene>
<organism evidence="2 3">
    <name type="scientific">Terrabacter lapilli</name>
    <dbReference type="NCBI Taxonomy" id="436231"/>
    <lineage>
        <taxon>Bacteria</taxon>
        <taxon>Bacillati</taxon>
        <taxon>Actinomycetota</taxon>
        <taxon>Actinomycetes</taxon>
        <taxon>Micrococcales</taxon>
        <taxon>Intrasporangiaceae</taxon>
        <taxon>Terrabacter</taxon>
    </lineage>
</organism>
<accession>A0ABN2RHM1</accession>
<protein>
    <submittedName>
        <fullName evidence="2">Uncharacterized protein</fullName>
    </submittedName>
</protein>
<evidence type="ECO:0000256" key="1">
    <source>
        <dbReference type="SAM" id="MobiDB-lite"/>
    </source>
</evidence>
<name>A0ABN2RHM1_9MICO</name>
<evidence type="ECO:0000313" key="3">
    <source>
        <dbReference type="Proteomes" id="UP001500013"/>
    </source>
</evidence>
<comment type="caution">
    <text evidence="2">The sequence shown here is derived from an EMBL/GenBank/DDBJ whole genome shotgun (WGS) entry which is preliminary data.</text>
</comment>
<evidence type="ECO:0000313" key="2">
    <source>
        <dbReference type="EMBL" id="GAA1969316.1"/>
    </source>
</evidence>
<proteinExistence type="predicted"/>
<reference evidence="2 3" key="1">
    <citation type="journal article" date="2019" name="Int. J. Syst. Evol. Microbiol.">
        <title>The Global Catalogue of Microorganisms (GCM) 10K type strain sequencing project: providing services to taxonomists for standard genome sequencing and annotation.</title>
        <authorList>
            <consortium name="The Broad Institute Genomics Platform"/>
            <consortium name="The Broad Institute Genome Sequencing Center for Infectious Disease"/>
            <person name="Wu L."/>
            <person name="Ma J."/>
        </authorList>
    </citation>
    <scope>NUCLEOTIDE SEQUENCE [LARGE SCALE GENOMIC DNA]</scope>
    <source>
        <strain evidence="2 3">JCM 15628</strain>
    </source>
</reference>
<dbReference type="Proteomes" id="UP001500013">
    <property type="component" value="Unassembled WGS sequence"/>
</dbReference>
<feature type="region of interest" description="Disordered" evidence="1">
    <location>
        <begin position="1"/>
        <end position="56"/>
    </location>
</feature>
<sequence length="56" mass="6134">MSTDYLPPIPAPEPPISDYAPPAIDRDLRNLDPMPTVEQQPAPTTQPSEEVPPRAI</sequence>
<dbReference type="EMBL" id="BAAAPU010000003">
    <property type="protein sequence ID" value="GAA1969316.1"/>
    <property type="molecule type" value="Genomic_DNA"/>
</dbReference>